<dbReference type="PROSITE" id="PS51126">
    <property type="entry name" value="DILUTE"/>
    <property type="match status" value="1"/>
</dbReference>
<accession>A0ABV0PLN9</accession>
<dbReference type="Proteomes" id="UP001476798">
    <property type="component" value="Unassembled WGS sequence"/>
</dbReference>
<proteinExistence type="predicted"/>
<keyword evidence="1" id="KW-0175">Coiled coil</keyword>
<protein>
    <submittedName>
        <fullName evidence="3">Unconventional myosin-Vc</fullName>
    </submittedName>
</protein>
<feature type="domain" description="Dilute" evidence="2">
    <location>
        <begin position="1"/>
        <end position="180"/>
    </location>
</feature>
<gene>
    <name evidence="3" type="primary">MYO5C_1</name>
    <name evidence="3" type="ORF">GOODEAATRI_005683</name>
</gene>
<evidence type="ECO:0000313" key="4">
    <source>
        <dbReference type="Proteomes" id="UP001476798"/>
    </source>
</evidence>
<comment type="caution">
    <text evidence="3">The sequence shown here is derived from an EMBL/GenBank/DDBJ whole genome shotgun (WGS) entry which is preliminary data.</text>
</comment>
<dbReference type="Pfam" id="PF01843">
    <property type="entry name" value="DIL"/>
    <property type="match status" value="1"/>
</dbReference>
<dbReference type="EMBL" id="JAHRIO010080225">
    <property type="protein sequence ID" value="MEQ2184222.1"/>
    <property type="molecule type" value="Genomic_DNA"/>
</dbReference>
<dbReference type="PANTHER" id="PTHR16027:SF6">
    <property type="entry name" value="DILUTE DOMAIN-CONTAINING PROTEIN"/>
    <property type="match status" value="1"/>
</dbReference>
<dbReference type="SMART" id="SM01132">
    <property type="entry name" value="DIL"/>
    <property type="match status" value="1"/>
</dbReference>
<name>A0ABV0PLN9_9TELE</name>
<reference evidence="3 4" key="1">
    <citation type="submission" date="2021-06" db="EMBL/GenBank/DDBJ databases">
        <authorList>
            <person name="Palmer J.M."/>
        </authorList>
    </citation>
    <scope>NUCLEOTIDE SEQUENCE [LARGE SCALE GENOMIC DNA]</scope>
    <source>
        <strain evidence="3 4">GA_2019</strain>
        <tissue evidence="3">Muscle</tissue>
    </source>
</reference>
<feature type="coiled-coil region" evidence="1">
    <location>
        <begin position="182"/>
        <end position="209"/>
    </location>
</feature>
<dbReference type="InterPro" id="IPR002710">
    <property type="entry name" value="Dilute_dom"/>
</dbReference>
<evidence type="ECO:0000256" key="1">
    <source>
        <dbReference type="SAM" id="Coils"/>
    </source>
</evidence>
<keyword evidence="4" id="KW-1185">Reference proteome</keyword>
<organism evidence="3 4">
    <name type="scientific">Goodea atripinnis</name>
    <dbReference type="NCBI Taxonomy" id="208336"/>
    <lineage>
        <taxon>Eukaryota</taxon>
        <taxon>Metazoa</taxon>
        <taxon>Chordata</taxon>
        <taxon>Craniata</taxon>
        <taxon>Vertebrata</taxon>
        <taxon>Euteleostomi</taxon>
        <taxon>Actinopterygii</taxon>
        <taxon>Neopterygii</taxon>
        <taxon>Teleostei</taxon>
        <taxon>Neoteleostei</taxon>
        <taxon>Acanthomorphata</taxon>
        <taxon>Ovalentaria</taxon>
        <taxon>Atherinomorphae</taxon>
        <taxon>Cyprinodontiformes</taxon>
        <taxon>Goodeidae</taxon>
        <taxon>Goodea</taxon>
    </lineage>
</organism>
<sequence>MLEHESLQGISSMKPTGFRKRSNSMYKDSETYTISSILQQLSVFHSAMSHHGMEQSLVKQAVKQLFFLVGATTFNQIMLCKDMCSCRKGMQISYLEEWLKETELQSSGAIDTLRPLAQAAWLLQVNKSTNEDAKEITEKCTELNPVQIVKILNSYTPIDDFEKRVTSSFVRKVQEVQLNETLAHLKTESETLKTKLEEERAKLHDVERENTGRFSGTRNWCIRKRTGQTGAGILGAASTSLLASVNTEKAGCPLPGYCAWRYLLLLELLKQIILAAQRRASVT</sequence>
<evidence type="ECO:0000259" key="2">
    <source>
        <dbReference type="PROSITE" id="PS51126"/>
    </source>
</evidence>
<dbReference type="PANTHER" id="PTHR16027">
    <property type="entry name" value="DILUTE DOMAIN-CONTAINING PROTEIN YPR089W"/>
    <property type="match status" value="1"/>
</dbReference>
<dbReference type="InterPro" id="IPR052072">
    <property type="entry name" value="Vascular_dev_regulator"/>
</dbReference>
<evidence type="ECO:0000313" key="3">
    <source>
        <dbReference type="EMBL" id="MEQ2184222.1"/>
    </source>
</evidence>